<keyword evidence="1" id="KW-0472">Membrane</keyword>
<evidence type="ECO:0000313" key="3">
    <source>
        <dbReference type="Proteomes" id="UP001190700"/>
    </source>
</evidence>
<comment type="caution">
    <text evidence="2">The sequence shown here is derived from an EMBL/GenBank/DDBJ whole genome shotgun (WGS) entry which is preliminary data.</text>
</comment>
<gene>
    <name evidence="2" type="ORF">CYMTET_56540</name>
</gene>
<keyword evidence="1" id="KW-1133">Transmembrane helix</keyword>
<dbReference type="AlphaFoldDB" id="A0AAE0EMG7"/>
<reference evidence="2 3" key="1">
    <citation type="journal article" date="2015" name="Genome Biol. Evol.">
        <title>Comparative Genomics of a Bacterivorous Green Alga Reveals Evolutionary Causalities and Consequences of Phago-Mixotrophic Mode of Nutrition.</title>
        <authorList>
            <person name="Burns J.A."/>
            <person name="Paasch A."/>
            <person name="Narechania A."/>
            <person name="Kim E."/>
        </authorList>
    </citation>
    <scope>NUCLEOTIDE SEQUENCE [LARGE SCALE GENOMIC DNA]</scope>
    <source>
        <strain evidence="2 3">PLY_AMNH</strain>
    </source>
</reference>
<protein>
    <submittedName>
        <fullName evidence="2">Uncharacterized protein</fullName>
    </submittedName>
</protein>
<evidence type="ECO:0000313" key="2">
    <source>
        <dbReference type="EMBL" id="KAK3233152.1"/>
    </source>
</evidence>
<name>A0AAE0EMG7_9CHLO</name>
<evidence type="ECO:0000256" key="1">
    <source>
        <dbReference type="SAM" id="Phobius"/>
    </source>
</evidence>
<keyword evidence="3" id="KW-1185">Reference proteome</keyword>
<organism evidence="2 3">
    <name type="scientific">Cymbomonas tetramitiformis</name>
    <dbReference type="NCBI Taxonomy" id="36881"/>
    <lineage>
        <taxon>Eukaryota</taxon>
        <taxon>Viridiplantae</taxon>
        <taxon>Chlorophyta</taxon>
        <taxon>Pyramimonadophyceae</taxon>
        <taxon>Pyramimonadales</taxon>
        <taxon>Pyramimonadaceae</taxon>
        <taxon>Cymbomonas</taxon>
    </lineage>
</organism>
<keyword evidence="1" id="KW-0812">Transmembrane</keyword>
<proteinExistence type="predicted"/>
<feature type="transmembrane region" description="Helical" evidence="1">
    <location>
        <begin position="12"/>
        <end position="31"/>
    </location>
</feature>
<sequence>MRKRESEDTRAQPAASVLTIVLVEFAINWFTRHLEALQRLPSEVRKESDRLQEMEISALDSGGYVRRRIGRLRCWLWRFLLWEEDHLARMVDLRALEIAAAAVTEAMQGVNATLRSLSTTVSALSSGTAGAGTGSPSGDALGRAFALALRRSLATTDQWDIAKCQEACAALVQEAALLCPHLTAFRTDHSFGKQPLRLLEAHAFPELVFVLPELETEEWELDELPPGSEATLEHCRVRVHLLQARVAEFKSFVKYKVPAVLVTDVLQPSFFKKRKRVHFEDGEGEERGASGGGRPLLPLDPTRREWLALLGSEFHTVNEEMLENALCGELAPED</sequence>
<dbReference type="Proteomes" id="UP001190700">
    <property type="component" value="Unassembled WGS sequence"/>
</dbReference>
<dbReference type="EMBL" id="LGRX02035791">
    <property type="protein sequence ID" value="KAK3233152.1"/>
    <property type="molecule type" value="Genomic_DNA"/>
</dbReference>
<accession>A0AAE0EMG7</accession>